<gene>
    <name evidence="3" type="ORF">EV194_102340</name>
</gene>
<dbReference type="RefSeq" id="WP_132432783.1">
    <property type="nucleotide sequence ID" value="NZ_SLWK01000002.1"/>
</dbReference>
<comment type="caution">
    <text evidence="3">The sequence shown here is derived from an EMBL/GenBank/DDBJ whole genome shotgun (WGS) entry which is preliminary data.</text>
</comment>
<feature type="domain" description="UspA" evidence="2">
    <location>
        <begin position="197"/>
        <end position="267"/>
    </location>
</feature>
<dbReference type="CDD" id="cd00293">
    <property type="entry name" value="USP-like"/>
    <property type="match status" value="2"/>
</dbReference>
<dbReference type="OrthoDB" id="9788959at2"/>
<dbReference type="SUPFAM" id="SSF52402">
    <property type="entry name" value="Adenine nucleotide alpha hydrolases-like"/>
    <property type="match status" value="2"/>
</dbReference>
<evidence type="ECO:0000313" key="3">
    <source>
        <dbReference type="EMBL" id="TCO09911.1"/>
    </source>
</evidence>
<dbReference type="InterPro" id="IPR006016">
    <property type="entry name" value="UspA"/>
</dbReference>
<dbReference type="Pfam" id="PF00582">
    <property type="entry name" value="Usp"/>
    <property type="match status" value="2"/>
</dbReference>
<dbReference type="EMBL" id="SLWK01000002">
    <property type="protein sequence ID" value="TCO09911.1"/>
    <property type="molecule type" value="Genomic_DNA"/>
</dbReference>
<sequence>MKRILLLTDFSETARNACRYALEMFQNHKVQFHLLNAFDAEFGGSPYVMQVKEEMAEESMRGLKRELAELHRDYPNSRIELASRFGPLVDVLIKENHEDGIDPEFIVFGCRGESAIENFLLGSNAYDVIKHVHNPMMAVPKTAQYRSPDKVVFATDFKTIDQKIATPVLDLVTMFNSELLFVNAIQEEEIDRLSSEKRVASFFPGIKLSFHFVDGDDVCRSICDFTEENDAEMVVMVRHNYSFFERLFHPSLTKKMVMHPQFPMVILHAR</sequence>
<dbReference type="InterPro" id="IPR006015">
    <property type="entry name" value="Universal_stress_UspA"/>
</dbReference>
<evidence type="ECO:0000256" key="1">
    <source>
        <dbReference type="ARBA" id="ARBA00008791"/>
    </source>
</evidence>
<feature type="domain" description="UspA" evidence="2">
    <location>
        <begin position="1"/>
        <end position="140"/>
    </location>
</feature>
<dbReference type="PANTHER" id="PTHR46268">
    <property type="entry name" value="STRESS RESPONSE PROTEIN NHAX"/>
    <property type="match status" value="1"/>
</dbReference>
<evidence type="ECO:0000313" key="4">
    <source>
        <dbReference type="Proteomes" id="UP000295221"/>
    </source>
</evidence>
<dbReference type="AlphaFoldDB" id="A0A4V2RWT3"/>
<evidence type="ECO:0000259" key="2">
    <source>
        <dbReference type="Pfam" id="PF00582"/>
    </source>
</evidence>
<protein>
    <submittedName>
        <fullName evidence="3">Nucleotide-binding universal stress UspA family protein</fullName>
    </submittedName>
</protein>
<dbReference type="InterPro" id="IPR014729">
    <property type="entry name" value="Rossmann-like_a/b/a_fold"/>
</dbReference>
<comment type="similarity">
    <text evidence="1">Belongs to the universal stress protein A family.</text>
</comment>
<name>A0A4V2RWT3_9BACT</name>
<reference evidence="3 4" key="1">
    <citation type="submission" date="2019-03" db="EMBL/GenBank/DDBJ databases">
        <title>Genomic Encyclopedia of Type Strains, Phase IV (KMG-IV): sequencing the most valuable type-strain genomes for metagenomic binning, comparative biology and taxonomic classification.</title>
        <authorList>
            <person name="Goeker M."/>
        </authorList>
    </citation>
    <scope>NUCLEOTIDE SEQUENCE [LARGE SCALE GENOMIC DNA]</scope>
    <source>
        <strain evidence="3 4">DSM 24179</strain>
    </source>
</reference>
<keyword evidence="4" id="KW-1185">Reference proteome</keyword>
<dbReference type="PANTHER" id="PTHR46268:SF6">
    <property type="entry name" value="UNIVERSAL STRESS PROTEIN UP12"/>
    <property type="match status" value="1"/>
</dbReference>
<dbReference type="PRINTS" id="PR01438">
    <property type="entry name" value="UNVRSLSTRESS"/>
</dbReference>
<accession>A0A4V2RWT3</accession>
<proteinExistence type="inferred from homology"/>
<organism evidence="3 4">
    <name type="scientific">Natronoflexus pectinivorans</name>
    <dbReference type="NCBI Taxonomy" id="682526"/>
    <lineage>
        <taxon>Bacteria</taxon>
        <taxon>Pseudomonadati</taxon>
        <taxon>Bacteroidota</taxon>
        <taxon>Bacteroidia</taxon>
        <taxon>Marinilabiliales</taxon>
        <taxon>Marinilabiliaceae</taxon>
        <taxon>Natronoflexus</taxon>
    </lineage>
</organism>
<dbReference type="Gene3D" id="3.40.50.620">
    <property type="entry name" value="HUPs"/>
    <property type="match status" value="2"/>
</dbReference>
<dbReference type="Proteomes" id="UP000295221">
    <property type="component" value="Unassembled WGS sequence"/>
</dbReference>